<dbReference type="EMBL" id="CAWUFR010000101">
    <property type="protein sequence ID" value="CAK6967158.1"/>
    <property type="molecule type" value="Genomic_DNA"/>
</dbReference>
<organism evidence="1 2">
    <name type="scientific">Scomber scombrus</name>
    <name type="common">Atlantic mackerel</name>
    <name type="synonym">Scomber vernalis</name>
    <dbReference type="NCBI Taxonomy" id="13677"/>
    <lineage>
        <taxon>Eukaryota</taxon>
        <taxon>Metazoa</taxon>
        <taxon>Chordata</taxon>
        <taxon>Craniata</taxon>
        <taxon>Vertebrata</taxon>
        <taxon>Euteleostomi</taxon>
        <taxon>Actinopterygii</taxon>
        <taxon>Neopterygii</taxon>
        <taxon>Teleostei</taxon>
        <taxon>Neoteleostei</taxon>
        <taxon>Acanthomorphata</taxon>
        <taxon>Pelagiaria</taxon>
        <taxon>Scombriformes</taxon>
        <taxon>Scombridae</taxon>
        <taxon>Scomber</taxon>
    </lineage>
</organism>
<evidence type="ECO:0000313" key="1">
    <source>
        <dbReference type="EMBL" id="CAK6967158.1"/>
    </source>
</evidence>
<comment type="caution">
    <text evidence="1">The sequence shown here is derived from an EMBL/GenBank/DDBJ whole genome shotgun (WGS) entry which is preliminary data.</text>
</comment>
<name>A0AAV1P747_SCOSC</name>
<sequence>MIICCGGNVSAAKFRQLCTDNIRPRRTHKSERLVPRVRRSDQRRDSGGAPVAVQNLVITGSSGPVHHAALFSLSLVCNLFTLWRRHERAGVNVKTELYTRMENISVLPTQGSAPLVGIDVSDLIRYRRFIAGDTVANNYASPADDDDDDADVGDDCSHSCWAYLHFLSGDALSRPTPSATALSQHIACPVITVIPLLNRC</sequence>
<dbReference type="AlphaFoldDB" id="A0AAV1P747"/>
<evidence type="ECO:0000313" key="2">
    <source>
        <dbReference type="Proteomes" id="UP001314229"/>
    </source>
</evidence>
<accession>A0AAV1P747</accession>
<protein>
    <submittedName>
        <fullName evidence="1">Uncharacterized protein</fullName>
    </submittedName>
</protein>
<reference evidence="1 2" key="1">
    <citation type="submission" date="2024-01" db="EMBL/GenBank/DDBJ databases">
        <authorList>
            <person name="Alioto T."/>
            <person name="Alioto T."/>
            <person name="Gomez Garrido J."/>
        </authorList>
    </citation>
    <scope>NUCLEOTIDE SEQUENCE [LARGE SCALE GENOMIC DNA]</scope>
</reference>
<keyword evidence="2" id="KW-1185">Reference proteome</keyword>
<proteinExistence type="predicted"/>
<dbReference type="Proteomes" id="UP001314229">
    <property type="component" value="Unassembled WGS sequence"/>
</dbReference>
<gene>
    <name evidence="1" type="ORF">FSCOSCO3_A024429</name>
</gene>